<reference evidence="2 3" key="1">
    <citation type="journal article" date="2014" name="Genome Biol. Evol.">
        <title>The secreted proteins of Achlya hypogyna and Thraustotheca clavata identify the ancestral oomycete secretome and reveal gene acquisitions by horizontal gene transfer.</title>
        <authorList>
            <person name="Misner I."/>
            <person name="Blouin N."/>
            <person name="Leonard G."/>
            <person name="Richards T.A."/>
            <person name="Lane C.E."/>
        </authorList>
    </citation>
    <scope>NUCLEOTIDE SEQUENCE [LARGE SCALE GENOMIC DNA]</scope>
    <source>
        <strain evidence="2 3">ATCC 34112</strain>
    </source>
</reference>
<evidence type="ECO:0000256" key="1">
    <source>
        <dbReference type="SAM" id="Phobius"/>
    </source>
</evidence>
<feature type="transmembrane region" description="Helical" evidence="1">
    <location>
        <begin position="209"/>
        <end position="235"/>
    </location>
</feature>
<feature type="transmembrane region" description="Helical" evidence="1">
    <location>
        <begin position="168"/>
        <end position="188"/>
    </location>
</feature>
<gene>
    <name evidence="2" type="ORF">THRCLA_00005</name>
</gene>
<dbReference type="PANTHER" id="PTHR13146:SF3">
    <property type="entry name" value="EAMA DOMAIN-CONTAINING PROTEIN"/>
    <property type="match status" value="1"/>
</dbReference>
<evidence type="ECO:0000313" key="3">
    <source>
        <dbReference type="Proteomes" id="UP000243217"/>
    </source>
</evidence>
<feature type="transmembrane region" description="Helical" evidence="1">
    <location>
        <begin position="48"/>
        <end position="67"/>
    </location>
</feature>
<feature type="transmembrane region" description="Helical" evidence="1">
    <location>
        <begin position="142"/>
        <end position="162"/>
    </location>
</feature>
<comment type="caution">
    <text evidence="2">The sequence shown here is derived from an EMBL/GenBank/DDBJ whole genome shotgun (WGS) entry which is preliminary data.</text>
</comment>
<keyword evidence="1" id="KW-0812">Transmembrane</keyword>
<dbReference type="OrthoDB" id="29773at2759"/>
<proteinExistence type="predicted"/>
<keyword evidence="3" id="KW-1185">Reference proteome</keyword>
<dbReference type="PANTHER" id="PTHR13146">
    <property type="match status" value="1"/>
</dbReference>
<feature type="transmembrane region" description="Helical" evidence="1">
    <location>
        <begin position="114"/>
        <end position="135"/>
    </location>
</feature>
<sequence>MTSSKYGAVAFGCALILGTSTTLSSKYMYSIMSVGLENEPRAFEKPLMQTFLMFVAMALALPVFLLYNQCLSSDKRQPVHLNQCIKLCIPAMADLISTALNCVGLMYVNVSFYQLARCSVIIYVASLKVIFLHFVMTGYMRMGIFINVIAIIIISASAIAGTENVANTIIGVSVMLLACLSTALQYVSEEYFMKKGSKSSGATEVSNPPMIVIGMEGIWGSLLMLLVVLPLAYAIPGGDNGHLEDFFDSFVMMQNSADL</sequence>
<evidence type="ECO:0000313" key="2">
    <source>
        <dbReference type="EMBL" id="OQS08022.1"/>
    </source>
</evidence>
<dbReference type="EMBL" id="JNBS01000006">
    <property type="protein sequence ID" value="OQS08022.1"/>
    <property type="molecule type" value="Genomic_DNA"/>
</dbReference>
<dbReference type="AlphaFoldDB" id="A0A1W0ACK9"/>
<accession>A0A1W0ACK9</accession>
<name>A0A1W0ACK9_9STRA</name>
<feature type="transmembrane region" description="Helical" evidence="1">
    <location>
        <begin position="87"/>
        <end position="108"/>
    </location>
</feature>
<organism evidence="2 3">
    <name type="scientific">Thraustotheca clavata</name>
    <dbReference type="NCBI Taxonomy" id="74557"/>
    <lineage>
        <taxon>Eukaryota</taxon>
        <taxon>Sar</taxon>
        <taxon>Stramenopiles</taxon>
        <taxon>Oomycota</taxon>
        <taxon>Saprolegniomycetes</taxon>
        <taxon>Saprolegniales</taxon>
        <taxon>Achlyaceae</taxon>
        <taxon>Thraustotheca</taxon>
    </lineage>
</organism>
<keyword evidence="1" id="KW-1133">Transmembrane helix</keyword>
<keyword evidence="1" id="KW-0472">Membrane</keyword>
<dbReference type="Proteomes" id="UP000243217">
    <property type="component" value="Unassembled WGS sequence"/>
</dbReference>
<protein>
    <submittedName>
        <fullName evidence="2">Drug/Metabolite Transporter (DMT) Superfamily</fullName>
    </submittedName>
</protein>
<dbReference type="GO" id="GO:0016020">
    <property type="term" value="C:membrane"/>
    <property type="evidence" value="ECO:0007669"/>
    <property type="project" value="TreeGrafter"/>
</dbReference>